<feature type="non-terminal residue" evidence="2">
    <location>
        <position position="1"/>
    </location>
</feature>
<evidence type="ECO:0000256" key="1">
    <source>
        <dbReference type="SAM" id="MobiDB-lite"/>
    </source>
</evidence>
<feature type="compositionally biased region" description="Basic residues" evidence="1">
    <location>
        <begin position="206"/>
        <end position="217"/>
    </location>
</feature>
<keyword evidence="3" id="KW-1185">Reference proteome</keyword>
<feature type="compositionally biased region" description="Basic and acidic residues" evidence="1">
    <location>
        <begin position="99"/>
        <end position="126"/>
    </location>
</feature>
<feature type="compositionally biased region" description="Basic residues" evidence="1">
    <location>
        <begin position="179"/>
        <end position="188"/>
    </location>
</feature>
<reference evidence="3" key="1">
    <citation type="submission" date="2022-10" db="EMBL/GenBank/DDBJ databases">
        <title>Genome assembly of Pristionchus species.</title>
        <authorList>
            <person name="Yoshida K."/>
            <person name="Sommer R.J."/>
        </authorList>
    </citation>
    <scope>NUCLEOTIDE SEQUENCE [LARGE SCALE GENOMIC DNA]</scope>
    <source>
        <strain evidence="3">RS5460</strain>
    </source>
</reference>
<comment type="caution">
    <text evidence="2">The sequence shown here is derived from an EMBL/GenBank/DDBJ whole genome shotgun (WGS) entry which is preliminary data.</text>
</comment>
<organism evidence="2 3">
    <name type="scientific">Pristionchus mayeri</name>
    <dbReference type="NCBI Taxonomy" id="1317129"/>
    <lineage>
        <taxon>Eukaryota</taxon>
        <taxon>Metazoa</taxon>
        <taxon>Ecdysozoa</taxon>
        <taxon>Nematoda</taxon>
        <taxon>Chromadorea</taxon>
        <taxon>Rhabditida</taxon>
        <taxon>Rhabditina</taxon>
        <taxon>Diplogasteromorpha</taxon>
        <taxon>Diplogasteroidea</taxon>
        <taxon>Neodiplogasteridae</taxon>
        <taxon>Pristionchus</taxon>
    </lineage>
</organism>
<protein>
    <submittedName>
        <fullName evidence="2">Uncharacterized protein</fullName>
    </submittedName>
</protein>
<dbReference type="EMBL" id="BTRK01000006">
    <property type="protein sequence ID" value="GMR59994.1"/>
    <property type="molecule type" value="Genomic_DNA"/>
</dbReference>
<evidence type="ECO:0000313" key="3">
    <source>
        <dbReference type="Proteomes" id="UP001328107"/>
    </source>
</evidence>
<dbReference type="Proteomes" id="UP001328107">
    <property type="component" value="Unassembled WGS sequence"/>
</dbReference>
<feature type="region of interest" description="Disordered" evidence="1">
    <location>
        <begin position="1"/>
        <end position="126"/>
    </location>
</feature>
<proteinExistence type="predicted"/>
<name>A0AAN5DDQ2_9BILA</name>
<feature type="compositionally biased region" description="Basic and acidic residues" evidence="1">
    <location>
        <begin position="235"/>
        <end position="246"/>
    </location>
</feature>
<gene>
    <name evidence="2" type="ORF">PMAYCL1PPCAC_30189</name>
</gene>
<feature type="compositionally biased region" description="Basic residues" evidence="1">
    <location>
        <begin position="1"/>
        <end position="13"/>
    </location>
</feature>
<feature type="compositionally biased region" description="Basic and acidic residues" evidence="1">
    <location>
        <begin position="162"/>
        <end position="176"/>
    </location>
</feature>
<feature type="compositionally biased region" description="Basic and acidic residues" evidence="1">
    <location>
        <begin position="33"/>
        <end position="45"/>
    </location>
</feature>
<sequence length="324" mass="35891">KERSELRKKRRQARGGNGTTKNAMTPIKSVKKTQVDSGKKKDVPSRPKHPNPVVEEPKKSGGSHKAQKRPNLSAETCAGEDEDVHMPGDKDKKKKRGTVSREDASDTKYLRIKEEKGAPKYAKDENTQLSCMQTIALDHTTAHHTLPRDPVSVAPQMAKSRPRTDHTVSSRRDTGGKPKPTKGTKRAVHGGSKEERTKEDKDGKPKNPKSRGARSRNSRANNRNLSAEEPTVEASDLKEKKEKMGVKDYFNFSKLVRNPGSISKASRNKKHHPPPSDTQKTERKSNRSSKKTMVDEPVKDVPTIPKAPGGRSISKKKPGGKSKE</sequence>
<feature type="compositionally biased region" description="Low complexity" evidence="1">
    <location>
        <begin position="218"/>
        <end position="227"/>
    </location>
</feature>
<feature type="region of interest" description="Disordered" evidence="1">
    <location>
        <begin position="140"/>
        <end position="324"/>
    </location>
</feature>
<feature type="compositionally biased region" description="Basic residues" evidence="1">
    <location>
        <begin position="313"/>
        <end position="324"/>
    </location>
</feature>
<evidence type="ECO:0000313" key="2">
    <source>
        <dbReference type="EMBL" id="GMR59994.1"/>
    </source>
</evidence>
<feature type="compositionally biased region" description="Basic and acidic residues" evidence="1">
    <location>
        <begin position="191"/>
        <end position="205"/>
    </location>
</feature>
<dbReference type="AlphaFoldDB" id="A0AAN5DDQ2"/>
<accession>A0AAN5DDQ2</accession>